<keyword evidence="4" id="KW-0779">Telomere</keyword>
<feature type="compositionally biased region" description="Low complexity" evidence="7">
    <location>
        <begin position="11"/>
        <end position="29"/>
    </location>
</feature>
<gene>
    <name evidence="9" type="ORF">HDU87_000371</name>
</gene>
<dbReference type="Proteomes" id="UP001212152">
    <property type="component" value="Unassembled WGS sequence"/>
</dbReference>
<protein>
    <recommendedName>
        <fullName evidence="8">Telomere-associated protein Rif1 N-terminal domain-containing protein</fullName>
    </recommendedName>
</protein>
<comment type="subcellular location">
    <subcellularLocation>
        <location evidence="2">Chromosome</location>
        <location evidence="2">Telomere</location>
    </subcellularLocation>
    <subcellularLocation>
        <location evidence="1">Nucleus</location>
    </subcellularLocation>
</comment>
<keyword evidence="3" id="KW-0158">Chromosome</keyword>
<comment type="caution">
    <text evidence="9">The sequence shown here is derived from an EMBL/GenBank/DDBJ whole genome shotgun (WGS) entry which is preliminary data.</text>
</comment>
<evidence type="ECO:0000256" key="6">
    <source>
        <dbReference type="ARBA" id="ARBA00023306"/>
    </source>
</evidence>
<name>A0AAD5TNH4_9FUNG</name>
<keyword evidence="5" id="KW-0539">Nucleus</keyword>
<evidence type="ECO:0000256" key="4">
    <source>
        <dbReference type="ARBA" id="ARBA00022895"/>
    </source>
</evidence>
<dbReference type="SUPFAM" id="SSF48371">
    <property type="entry name" value="ARM repeat"/>
    <property type="match status" value="1"/>
</dbReference>
<dbReference type="GO" id="GO:0140445">
    <property type="term" value="C:chromosome, telomeric repeat region"/>
    <property type="evidence" value="ECO:0007669"/>
    <property type="project" value="TreeGrafter"/>
</dbReference>
<dbReference type="AlphaFoldDB" id="A0AAD5TNH4"/>
<dbReference type="GO" id="GO:0000723">
    <property type="term" value="P:telomere maintenance"/>
    <property type="evidence" value="ECO:0007669"/>
    <property type="project" value="TreeGrafter"/>
</dbReference>
<dbReference type="Pfam" id="PF12231">
    <property type="entry name" value="Rif1_N"/>
    <property type="match status" value="1"/>
</dbReference>
<evidence type="ECO:0000313" key="10">
    <source>
        <dbReference type="Proteomes" id="UP001212152"/>
    </source>
</evidence>
<organism evidence="9 10">
    <name type="scientific">Geranomyces variabilis</name>
    <dbReference type="NCBI Taxonomy" id="109894"/>
    <lineage>
        <taxon>Eukaryota</taxon>
        <taxon>Fungi</taxon>
        <taxon>Fungi incertae sedis</taxon>
        <taxon>Chytridiomycota</taxon>
        <taxon>Chytridiomycota incertae sedis</taxon>
        <taxon>Chytridiomycetes</taxon>
        <taxon>Spizellomycetales</taxon>
        <taxon>Powellomycetaceae</taxon>
        <taxon>Geranomyces</taxon>
    </lineage>
</organism>
<accession>A0AAD5TNH4</accession>
<feature type="compositionally biased region" description="Polar residues" evidence="7">
    <location>
        <begin position="30"/>
        <end position="39"/>
    </location>
</feature>
<feature type="compositionally biased region" description="Low complexity" evidence="7">
    <location>
        <begin position="836"/>
        <end position="847"/>
    </location>
</feature>
<reference evidence="9" key="1">
    <citation type="submission" date="2020-05" db="EMBL/GenBank/DDBJ databases">
        <title>Phylogenomic resolution of chytrid fungi.</title>
        <authorList>
            <person name="Stajich J.E."/>
            <person name="Amses K."/>
            <person name="Simmons R."/>
            <person name="Seto K."/>
            <person name="Myers J."/>
            <person name="Bonds A."/>
            <person name="Quandt C.A."/>
            <person name="Barry K."/>
            <person name="Liu P."/>
            <person name="Grigoriev I."/>
            <person name="Longcore J.E."/>
            <person name="James T.Y."/>
        </authorList>
    </citation>
    <scope>NUCLEOTIDE SEQUENCE</scope>
    <source>
        <strain evidence="9">JEL0379</strain>
    </source>
</reference>
<feature type="region of interest" description="Disordered" evidence="7">
    <location>
        <begin position="794"/>
        <end position="854"/>
    </location>
</feature>
<dbReference type="PANTHER" id="PTHR22928:SF3">
    <property type="entry name" value="TELOMERE-ASSOCIATED PROTEIN RIF1"/>
    <property type="match status" value="1"/>
</dbReference>
<evidence type="ECO:0000259" key="8">
    <source>
        <dbReference type="Pfam" id="PF12231"/>
    </source>
</evidence>
<dbReference type="InterPro" id="IPR016024">
    <property type="entry name" value="ARM-type_fold"/>
</dbReference>
<dbReference type="GO" id="GO:0005634">
    <property type="term" value="C:nucleus"/>
    <property type="evidence" value="ECO:0007669"/>
    <property type="project" value="UniProtKB-SubCell"/>
</dbReference>
<evidence type="ECO:0000256" key="3">
    <source>
        <dbReference type="ARBA" id="ARBA00022454"/>
    </source>
</evidence>
<evidence type="ECO:0000256" key="2">
    <source>
        <dbReference type="ARBA" id="ARBA00004574"/>
    </source>
</evidence>
<feature type="region of interest" description="Disordered" evidence="7">
    <location>
        <begin position="1"/>
        <end position="40"/>
    </location>
</feature>
<feature type="region of interest" description="Disordered" evidence="7">
    <location>
        <begin position="661"/>
        <end position="710"/>
    </location>
</feature>
<dbReference type="InterPro" id="IPR022031">
    <property type="entry name" value="Rif1_N"/>
</dbReference>
<proteinExistence type="predicted"/>
<evidence type="ECO:0000313" key="9">
    <source>
        <dbReference type="EMBL" id="KAJ3182031.1"/>
    </source>
</evidence>
<feature type="domain" description="Telomere-associated protein Rif1 N-terminal" evidence="8">
    <location>
        <begin position="128"/>
        <end position="407"/>
    </location>
</feature>
<dbReference type="PANTHER" id="PTHR22928">
    <property type="entry name" value="TELOMERE-ASSOCIATED PROTEIN RIF1"/>
    <property type="match status" value="1"/>
</dbReference>
<evidence type="ECO:0000256" key="5">
    <source>
        <dbReference type="ARBA" id="ARBA00023242"/>
    </source>
</evidence>
<sequence length="940" mass="101902">MAVNEDPQQPPSSQLAPPAAAGPAESALAHSSTPTTPSALTVPATAAGVTNSAQASLPDLVASLTAKHNDNQRRAAAWWALLQHLRALETAVPAAPLTPLDELTLAAVLDRFCKDVLIAPSADAAAASLEPTVILPQCAMRAGAYCLYRIQLLANASPDQLRAVFSAIIAVLRNSTDGKMVYLAVWSLAIHRAEPVDVLQDMSAELVEGLMRSLNFVDATEAFMKDFLAALHRLFKKLPEVCLEQCTIWFPHVFPLLLSSDAKTVEYANSFFPPVVEHFIKLRKDCAAQIKRLTESQLLPAIELMQADITHKNVYTAWGHFVASLGANLNRMPGFNAILKIVESGFNSPVDAKRIAAHKAWRRLILNFAQDGHLRTSKRTALILLPILNAFRHEKLALARQECAASYVFLLVHLSRFPPARGLIKASLLPAVAALTHPDQSTHTKTAADDHDTDDDETLDDVVSAIACFAGGDGNDANAITAISPPDLSKSFAEIDGRAKMFRRRVRARLPSRVWEDEDFAAVLAIVGMAAGRCIAVPKFRERAMPLWEGVVAYIDRSVGPPNFNLGALVEGLNVLWSILQRPDAQDHAQNLASVFTIPALKRLHEASAEHQRAQFDRAKQATKCASNLRRMMASGSRAQELMTAVISCIAKQYQTALAPGDSLAGRPHQRAQSIMDKLSSPHKPRAGAGTGENNSSPRRARAKDTTAHTPVHFFPVSQKKRKTLDANDEEVLTPKQMEKRRQLDNIPFKMYNALDRTQSQVNPAASILEDLDGNNENINNSDDEHHNTDLAAAAAAAHSDDTPPPSYPATGAAPQRQPTAHDENDDVTAGLPHVPATAAGTAQPPTLHYAPPHSQSVAFERPRVNTMPPPLSLMATENNPMPSSSFAAAVELLKARTGDLAKMHPRELVRVHISLHNIIGELIRVANANVSAPPPSRPE</sequence>
<dbReference type="EMBL" id="JADGJQ010000010">
    <property type="protein sequence ID" value="KAJ3182031.1"/>
    <property type="molecule type" value="Genomic_DNA"/>
</dbReference>
<keyword evidence="6" id="KW-0131">Cell cycle</keyword>
<keyword evidence="10" id="KW-1185">Reference proteome</keyword>
<evidence type="ECO:0000256" key="7">
    <source>
        <dbReference type="SAM" id="MobiDB-lite"/>
    </source>
</evidence>
<evidence type="ECO:0000256" key="1">
    <source>
        <dbReference type="ARBA" id="ARBA00004123"/>
    </source>
</evidence>